<dbReference type="AlphaFoldDB" id="A0A9Q0L5T5"/>
<protein>
    <recommendedName>
        <fullName evidence="4">Transmembrane protein</fullName>
    </recommendedName>
</protein>
<keyword evidence="1" id="KW-0472">Membrane</keyword>
<evidence type="ECO:0000313" key="3">
    <source>
        <dbReference type="Proteomes" id="UP001141806"/>
    </source>
</evidence>
<keyword evidence="1" id="KW-0812">Transmembrane</keyword>
<gene>
    <name evidence="2" type="ORF">NE237_033091</name>
</gene>
<feature type="transmembrane region" description="Helical" evidence="1">
    <location>
        <begin position="51"/>
        <end position="69"/>
    </location>
</feature>
<reference evidence="2" key="1">
    <citation type="journal article" date="2023" name="Plant J.">
        <title>The genome of the king protea, Protea cynaroides.</title>
        <authorList>
            <person name="Chang J."/>
            <person name="Duong T.A."/>
            <person name="Schoeman C."/>
            <person name="Ma X."/>
            <person name="Roodt D."/>
            <person name="Barker N."/>
            <person name="Li Z."/>
            <person name="Van de Peer Y."/>
            <person name="Mizrachi E."/>
        </authorList>
    </citation>
    <scope>NUCLEOTIDE SEQUENCE</scope>
    <source>
        <tissue evidence="2">Young leaves</tissue>
    </source>
</reference>
<dbReference type="EMBL" id="JAMYWD010000001">
    <property type="protein sequence ID" value="KAJ4982254.1"/>
    <property type="molecule type" value="Genomic_DNA"/>
</dbReference>
<evidence type="ECO:0000313" key="2">
    <source>
        <dbReference type="EMBL" id="KAJ4982254.1"/>
    </source>
</evidence>
<organism evidence="2 3">
    <name type="scientific">Protea cynaroides</name>
    <dbReference type="NCBI Taxonomy" id="273540"/>
    <lineage>
        <taxon>Eukaryota</taxon>
        <taxon>Viridiplantae</taxon>
        <taxon>Streptophyta</taxon>
        <taxon>Embryophyta</taxon>
        <taxon>Tracheophyta</taxon>
        <taxon>Spermatophyta</taxon>
        <taxon>Magnoliopsida</taxon>
        <taxon>Proteales</taxon>
        <taxon>Proteaceae</taxon>
        <taxon>Protea</taxon>
    </lineage>
</organism>
<evidence type="ECO:0008006" key="4">
    <source>
        <dbReference type="Google" id="ProtNLM"/>
    </source>
</evidence>
<comment type="caution">
    <text evidence="2">The sequence shown here is derived from an EMBL/GenBank/DDBJ whole genome shotgun (WGS) entry which is preliminary data.</text>
</comment>
<sequence>MRFRRSENEPIVAMKMVVILGMKIVVMVTRIEETRVRWRWRWRCFKVGFDGNVLGFVFFFLVIVVLQVIGGGSEGDLRDGVATEMEGVFIPGATQHVPGILEVKPIEVETVSQGVGGGADGGLGEEKD</sequence>
<accession>A0A9Q0L5T5</accession>
<proteinExistence type="predicted"/>
<evidence type="ECO:0000256" key="1">
    <source>
        <dbReference type="SAM" id="Phobius"/>
    </source>
</evidence>
<dbReference type="Proteomes" id="UP001141806">
    <property type="component" value="Unassembled WGS sequence"/>
</dbReference>
<feature type="transmembrane region" description="Helical" evidence="1">
    <location>
        <begin position="12"/>
        <end position="31"/>
    </location>
</feature>
<name>A0A9Q0L5T5_9MAGN</name>
<keyword evidence="3" id="KW-1185">Reference proteome</keyword>
<keyword evidence="1" id="KW-1133">Transmembrane helix</keyword>